<feature type="transmembrane region" description="Helical" evidence="3">
    <location>
        <begin position="240"/>
        <end position="259"/>
    </location>
</feature>
<dbReference type="EMBL" id="BSYK01000001">
    <property type="protein sequence ID" value="GMG75526.1"/>
    <property type="molecule type" value="Genomic_DNA"/>
</dbReference>
<feature type="transmembrane region" description="Helical" evidence="3">
    <location>
        <begin position="194"/>
        <end position="215"/>
    </location>
</feature>
<dbReference type="Pfam" id="PF01757">
    <property type="entry name" value="Acyl_transf_3"/>
    <property type="match status" value="1"/>
</dbReference>
<feature type="domain" description="Acyltransferase 3" evidence="4">
    <location>
        <begin position="12"/>
        <end position="315"/>
    </location>
</feature>
<gene>
    <name evidence="5" type="ORF">ShirakiTB12_39940</name>
</gene>
<dbReference type="PANTHER" id="PTHR37312:SF1">
    <property type="entry name" value="MEMBRANE-BOUND ACYLTRANSFERASE YKRP-RELATED"/>
    <property type="match status" value="1"/>
</dbReference>
<dbReference type="Proteomes" id="UP001165240">
    <property type="component" value="Unassembled WGS sequence"/>
</dbReference>
<evidence type="ECO:0000259" key="4">
    <source>
        <dbReference type="Pfam" id="PF01757"/>
    </source>
</evidence>
<feature type="transmembrane region" description="Helical" evidence="3">
    <location>
        <begin position="299"/>
        <end position="320"/>
    </location>
</feature>
<evidence type="ECO:0000256" key="1">
    <source>
        <dbReference type="ARBA" id="ARBA00004370"/>
    </source>
</evidence>
<proteinExistence type="inferred from homology"/>
<keyword evidence="3" id="KW-0472">Membrane</keyword>
<evidence type="ECO:0000256" key="3">
    <source>
        <dbReference type="SAM" id="Phobius"/>
    </source>
</evidence>
<feature type="transmembrane region" description="Helical" evidence="3">
    <location>
        <begin position="110"/>
        <end position="128"/>
    </location>
</feature>
<keyword evidence="5" id="KW-0808">Transferase</keyword>
<feature type="transmembrane region" description="Helical" evidence="3">
    <location>
        <begin position="77"/>
        <end position="98"/>
    </location>
</feature>
<feature type="transmembrane region" description="Helical" evidence="3">
    <location>
        <begin position="12"/>
        <end position="33"/>
    </location>
</feature>
<dbReference type="AlphaFoldDB" id="A0AAX6BNY8"/>
<comment type="caution">
    <text evidence="5">The sequence shown here is derived from an EMBL/GenBank/DDBJ whole genome shotgun (WGS) entry which is preliminary data.</text>
</comment>
<comment type="similarity">
    <text evidence="2">Belongs to the acyltransferase 3 family.</text>
</comment>
<organism evidence="5 6">
    <name type="scientific">Priestia megaterium</name>
    <name type="common">Bacillus megaterium</name>
    <dbReference type="NCBI Taxonomy" id="1404"/>
    <lineage>
        <taxon>Bacteria</taxon>
        <taxon>Bacillati</taxon>
        <taxon>Bacillota</taxon>
        <taxon>Bacilli</taxon>
        <taxon>Bacillales</taxon>
        <taxon>Bacillaceae</taxon>
        <taxon>Priestia</taxon>
    </lineage>
</organism>
<name>A0AAX6BNY8_PRIMG</name>
<feature type="transmembrane region" description="Helical" evidence="3">
    <location>
        <begin position="45"/>
        <end position="65"/>
    </location>
</feature>
<keyword evidence="5" id="KW-0012">Acyltransferase</keyword>
<evidence type="ECO:0000313" key="5">
    <source>
        <dbReference type="EMBL" id="GMG75526.1"/>
    </source>
</evidence>
<protein>
    <submittedName>
        <fullName evidence="5">Acyltransferase family protein</fullName>
    </submittedName>
</protein>
<dbReference type="InterPro" id="IPR002656">
    <property type="entry name" value="Acyl_transf_3_dom"/>
</dbReference>
<comment type="subcellular location">
    <subcellularLocation>
        <location evidence="1">Membrane</location>
    </subcellularLocation>
</comment>
<keyword evidence="3" id="KW-0812">Transmembrane</keyword>
<evidence type="ECO:0000313" key="6">
    <source>
        <dbReference type="Proteomes" id="UP001165240"/>
    </source>
</evidence>
<feature type="transmembrane region" description="Helical" evidence="3">
    <location>
        <begin position="162"/>
        <end position="182"/>
    </location>
</feature>
<evidence type="ECO:0000256" key="2">
    <source>
        <dbReference type="ARBA" id="ARBA00007400"/>
    </source>
</evidence>
<keyword evidence="3" id="KW-1133">Transmembrane helix</keyword>
<accession>A0AAX6BNY8</accession>
<reference evidence="5" key="1">
    <citation type="journal article" date="2024" name="Appl Microbiol">
        <title>Effect of kuratsuki Bacillus and Priestia on Taste of Sake.</title>
        <authorList>
            <person name="Kobayashi K."/>
            <person name="Nishida H."/>
        </authorList>
    </citation>
    <scope>NUCLEOTIDE SEQUENCE</scope>
    <source>
        <strain evidence="5">B-12</strain>
    </source>
</reference>
<dbReference type="PANTHER" id="PTHR37312">
    <property type="entry name" value="MEMBRANE-BOUND ACYLTRANSFERASE YKRP-RELATED"/>
    <property type="match status" value="1"/>
</dbReference>
<dbReference type="InterPro" id="IPR052734">
    <property type="entry name" value="Nod_factor_acetyltransferase"/>
</dbReference>
<feature type="transmembrane region" description="Helical" evidence="3">
    <location>
        <begin position="135"/>
        <end position="156"/>
    </location>
</feature>
<feature type="transmembrane region" description="Helical" evidence="3">
    <location>
        <begin position="271"/>
        <end position="287"/>
    </location>
</feature>
<dbReference type="GO" id="GO:0016747">
    <property type="term" value="F:acyltransferase activity, transferring groups other than amino-acyl groups"/>
    <property type="evidence" value="ECO:0007669"/>
    <property type="project" value="InterPro"/>
</dbReference>
<sequence length="352" mass="41010">MLRKNNTMNTRNAYFDNAKFVLIFLVVFGHMISPYRTDSSGMLSIYHFIFIFHMPVFILLAGYFSKNFHKKGYYKKIFTKVALPYLAFQTIYTLYYSVLYTDETYTLQYLVPRWAMWFLLSLIFWKLMLPFFAKFPMWISLTVSISLGLAMGFIDIDGFDKILSISRMFVFFPFFLLGYYLSQRQEPFTNLLTARNRIIASIVLLVTLIGSYSFLDDTAYTDMLYGTNTYDNVAEFLMRVSHYGIAFLVSFAFMALIPTRGFALTSIGQRSLYVYLLHGFILKWFFTTDFSKSLEPTSWGIIVLIALSILVTMLLGSRIVDWFITGTKLIVQFVTPKKAIQKFSLAFKRTFS</sequence>